<keyword evidence="3 8" id="KW-0808">Transferase</keyword>
<dbReference type="InterPro" id="IPR012340">
    <property type="entry name" value="NA-bd_OB-fold"/>
</dbReference>
<dbReference type="FunFam" id="3.40.50.12160:FF:000002">
    <property type="entry name" value="Ribosomal protein S12 methylthiotransferase RimO"/>
    <property type="match status" value="1"/>
</dbReference>
<comment type="cofactor">
    <cofactor evidence="8">
        <name>[4Fe-4S] cluster</name>
        <dbReference type="ChEBI" id="CHEBI:49883"/>
    </cofactor>
    <text evidence="8">Binds 2 [4Fe-4S] clusters. One cluster is coordinated with 3 cysteines and an exchangeable S-adenosyl-L-methionine.</text>
</comment>
<dbReference type="SMART" id="SM00729">
    <property type="entry name" value="Elp3"/>
    <property type="match status" value="1"/>
</dbReference>
<comment type="function">
    <text evidence="8">Catalyzes the methylthiolation of an aspartic acid residue of ribosomal protein uS12.</text>
</comment>
<dbReference type="FunFam" id="3.80.30.20:FF:000001">
    <property type="entry name" value="tRNA-2-methylthio-N(6)-dimethylallyladenosine synthase 2"/>
    <property type="match status" value="1"/>
</dbReference>
<proteinExistence type="inferred from homology"/>
<dbReference type="GO" id="GO:0006400">
    <property type="term" value="P:tRNA modification"/>
    <property type="evidence" value="ECO:0007669"/>
    <property type="project" value="InterPro"/>
</dbReference>
<dbReference type="EMBL" id="RDQM01000009">
    <property type="protein sequence ID" value="RMW97710.1"/>
    <property type="molecule type" value="Genomic_DNA"/>
</dbReference>
<feature type="binding site" evidence="8">
    <location>
        <position position="167"/>
    </location>
    <ligand>
        <name>[4Fe-4S] cluster</name>
        <dbReference type="ChEBI" id="CHEBI:49883"/>
        <label>2</label>
        <note>4Fe-4S-S-AdoMet</note>
    </ligand>
</feature>
<dbReference type="PROSITE" id="PS51918">
    <property type="entry name" value="RADICAL_SAM"/>
    <property type="match status" value="1"/>
</dbReference>
<dbReference type="InterPro" id="IPR005839">
    <property type="entry name" value="Methylthiotransferase"/>
</dbReference>
<evidence type="ECO:0000256" key="4">
    <source>
        <dbReference type="ARBA" id="ARBA00022691"/>
    </source>
</evidence>
<dbReference type="InterPro" id="IPR002792">
    <property type="entry name" value="TRAM_dom"/>
</dbReference>
<dbReference type="InterPro" id="IPR007197">
    <property type="entry name" value="rSAM"/>
</dbReference>
<dbReference type="GO" id="GO:0103039">
    <property type="term" value="F:protein methylthiotransferase activity"/>
    <property type="evidence" value="ECO:0007669"/>
    <property type="project" value="UniProtKB-EC"/>
</dbReference>
<feature type="binding site" evidence="8">
    <location>
        <position position="58"/>
    </location>
    <ligand>
        <name>[4Fe-4S] cluster</name>
        <dbReference type="ChEBI" id="CHEBI:49883"/>
        <label>1</label>
    </ligand>
</feature>
<dbReference type="AlphaFoldDB" id="A0A3M6Q550"/>
<dbReference type="Pfam" id="PF04055">
    <property type="entry name" value="Radical_SAM"/>
    <property type="match status" value="1"/>
</dbReference>
<dbReference type="SFLD" id="SFLDG01082">
    <property type="entry name" value="B12-binding_domain_containing"/>
    <property type="match status" value="1"/>
</dbReference>
<feature type="binding site" evidence="8">
    <location>
        <position position="22"/>
    </location>
    <ligand>
        <name>[4Fe-4S] cluster</name>
        <dbReference type="ChEBI" id="CHEBI:49883"/>
        <label>1</label>
    </ligand>
</feature>
<comment type="catalytic activity">
    <reaction evidence="8">
        <text>L-aspartate(89)-[ribosomal protein uS12]-hydrogen + (sulfur carrier)-SH + AH2 + 2 S-adenosyl-L-methionine = 3-methylsulfanyl-L-aspartate(89)-[ribosomal protein uS12]-hydrogen + (sulfur carrier)-H + 5'-deoxyadenosine + L-methionine + A + S-adenosyl-L-homocysteine + 2 H(+)</text>
        <dbReference type="Rhea" id="RHEA:37087"/>
        <dbReference type="Rhea" id="RHEA-COMP:10460"/>
        <dbReference type="Rhea" id="RHEA-COMP:10461"/>
        <dbReference type="Rhea" id="RHEA-COMP:14737"/>
        <dbReference type="Rhea" id="RHEA-COMP:14739"/>
        <dbReference type="ChEBI" id="CHEBI:13193"/>
        <dbReference type="ChEBI" id="CHEBI:15378"/>
        <dbReference type="ChEBI" id="CHEBI:17319"/>
        <dbReference type="ChEBI" id="CHEBI:17499"/>
        <dbReference type="ChEBI" id="CHEBI:29917"/>
        <dbReference type="ChEBI" id="CHEBI:29961"/>
        <dbReference type="ChEBI" id="CHEBI:57844"/>
        <dbReference type="ChEBI" id="CHEBI:57856"/>
        <dbReference type="ChEBI" id="CHEBI:59789"/>
        <dbReference type="ChEBI" id="CHEBI:64428"/>
        <dbReference type="ChEBI" id="CHEBI:73599"/>
        <dbReference type="EC" id="2.8.4.4"/>
    </reaction>
</comment>
<dbReference type="GO" id="GO:0035599">
    <property type="term" value="F:aspartic acid methylthiotransferase activity"/>
    <property type="evidence" value="ECO:0007669"/>
    <property type="project" value="TreeGrafter"/>
</dbReference>
<organism evidence="12 13">
    <name type="scientific">Allofranklinella schreckenbergeri</name>
    <dbReference type="NCBI Taxonomy" id="1076744"/>
    <lineage>
        <taxon>Bacteria</taxon>
        <taxon>Pseudomonadati</taxon>
        <taxon>Pseudomonadota</taxon>
        <taxon>Betaproteobacteria</taxon>
        <taxon>Burkholderiales</taxon>
        <taxon>Comamonadaceae</taxon>
        <taxon>Allofranklinella</taxon>
    </lineage>
</organism>
<comment type="caution">
    <text evidence="12">The sequence shown here is derived from an EMBL/GenBank/DDBJ whole genome shotgun (WGS) entry which is preliminary data.</text>
</comment>
<dbReference type="SFLD" id="SFLDF00274">
    <property type="entry name" value="ribosomal_protein_S12_methylth"/>
    <property type="match status" value="1"/>
</dbReference>
<dbReference type="NCBIfam" id="TIGR01125">
    <property type="entry name" value="30S ribosomal protein S12 methylthiotransferase RimO"/>
    <property type="match status" value="1"/>
</dbReference>
<dbReference type="Proteomes" id="UP000267521">
    <property type="component" value="Unassembled WGS sequence"/>
</dbReference>
<feature type="binding site" evidence="8">
    <location>
        <position position="170"/>
    </location>
    <ligand>
        <name>[4Fe-4S] cluster</name>
        <dbReference type="ChEBI" id="CHEBI:49883"/>
        <label>2</label>
        <note>4Fe-4S-S-AdoMet</note>
    </ligand>
</feature>
<dbReference type="InterPro" id="IPR020612">
    <property type="entry name" value="Methylthiotransferase_CS"/>
</dbReference>
<keyword evidence="6 8" id="KW-0408">Iron</keyword>
<gene>
    <name evidence="8 12" type="primary">rimO</name>
    <name evidence="12" type="ORF">EBQ26_08525</name>
</gene>
<keyword evidence="5 8" id="KW-0479">Metal-binding</keyword>
<dbReference type="InterPro" id="IPR006638">
    <property type="entry name" value="Elp3/MiaA/NifB-like_rSAM"/>
</dbReference>
<evidence type="ECO:0000259" key="9">
    <source>
        <dbReference type="PROSITE" id="PS50926"/>
    </source>
</evidence>
<reference evidence="12 13" key="1">
    <citation type="submission" date="2018-10" db="EMBL/GenBank/DDBJ databases">
        <title>Comamonadaceae CDC group NO-1 genome sequencing and assembly.</title>
        <authorList>
            <person name="Bernier A.-M."/>
            <person name="Bernard K."/>
        </authorList>
    </citation>
    <scope>NUCLEOTIDE SEQUENCE [LARGE SCALE GENOMIC DNA]</scope>
    <source>
        <strain evidence="12 13">NML970147</strain>
    </source>
</reference>
<evidence type="ECO:0000256" key="6">
    <source>
        <dbReference type="ARBA" id="ARBA00023004"/>
    </source>
</evidence>
<dbReference type="GO" id="GO:0046872">
    <property type="term" value="F:metal ion binding"/>
    <property type="evidence" value="ECO:0007669"/>
    <property type="project" value="UniProtKB-KW"/>
</dbReference>
<evidence type="ECO:0000256" key="3">
    <source>
        <dbReference type="ARBA" id="ARBA00022679"/>
    </source>
</evidence>
<evidence type="ECO:0000313" key="13">
    <source>
        <dbReference type="Proteomes" id="UP000267521"/>
    </source>
</evidence>
<dbReference type="InterPro" id="IPR023404">
    <property type="entry name" value="rSAM_horseshoe"/>
</dbReference>
<accession>A0A3M6Q550</accession>
<protein>
    <recommendedName>
        <fullName evidence="8">Ribosomal protein uS12 methylthiotransferase RimO</fullName>
        <shortName evidence="8">uS12 MTTase</shortName>
        <shortName evidence="8">uS12 methylthiotransferase</shortName>
        <ecNumber evidence="8">2.8.4.4</ecNumber>
    </recommendedName>
    <alternativeName>
        <fullName evidence="8">Ribosomal protein uS12 (aspartate-C(3))-methylthiotransferase</fullName>
    </alternativeName>
    <alternativeName>
        <fullName evidence="8">Ribosome maturation factor RimO</fullName>
    </alternativeName>
</protein>
<feature type="binding site" evidence="8">
    <location>
        <position position="163"/>
    </location>
    <ligand>
        <name>[4Fe-4S] cluster</name>
        <dbReference type="ChEBI" id="CHEBI:49883"/>
        <label>2</label>
        <note>4Fe-4S-S-AdoMet</note>
    </ligand>
</feature>
<dbReference type="CDD" id="cd01335">
    <property type="entry name" value="Radical_SAM"/>
    <property type="match status" value="1"/>
</dbReference>
<dbReference type="InterPro" id="IPR038135">
    <property type="entry name" value="Methylthiotransferase_N_sf"/>
</dbReference>
<dbReference type="PROSITE" id="PS50926">
    <property type="entry name" value="TRAM"/>
    <property type="match status" value="1"/>
</dbReference>
<dbReference type="PROSITE" id="PS01278">
    <property type="entry name" value="MTTASE_RADICAL"/>
    <property type="match status" value="1"/>
</dbReference>
<keyword evidence="12" id="KW-0687">Ribonucleoprotein</keyword>
<dbReference type="InterPro" id="IPR005840">
    <property type="entry name" value="Ribosomal_uS12_MeSTrfase_RimO"/>
</dbReference>
<dbReference type="InterPro" id="IPR058240">
    <property type="entry name" value="rSAM_sf"/>
</dbReference>
<evidence type="ECO:0000256" key="8">
    <source>
        <dbReference type="HAMAP-Rule" id="MF_01865"/>
    </source>
</evidence>
<keyword evidence="7 8" id="KW-0411">Iron-sulfur</keyword>
<dbReference type="PANTHER" id="PTHR43837">
    <property type="entry name" value="RIBOSOMAL PROTEIN S12 METHYLTHIOTRANSFERASE RIMO"/>
    <property type="match status" value="1"/>
</dbReference>
<dbReference type="PROSITE" id="PS51449">
    <property type="entry name" value="MTTASE_N"/>
    <property type="match status" value="1"/>
</dbReference>
<comment type="similarity">
    <text evidence="8">Belongs to the methylthiotransferase family. RimO subfamily.</text>
</comment>
<dbReference type="GO" id="GO:0051539">
    <property type="term" value="F:4 iron, 4 sulfur cluster binding"/>
    <property type="evidence" value="ECO:0007669"/>
    <property type="project" value="UniProtKB-UniRule"/>
</dbReference>
<dbReference type="Pfam" id="PF18693">
    <property type="entry name" value="TRAM_2"/>
    <property type="match status" value="1"/>
</dbReference>
<evidence type="ECO:0000256" key="2">
    <source>
        <dbReference type="ARBA" id="ARBA00022490"/>
    </source>
</evidence>
<dbReference type="Gene3D" id="3.80.30.20">
    <property type="entry name" value="tm_1862 like domain"/>
    <property type="match status" value="1"/>
</dbReference>
<dbReference type="GO" id="GO:0005840">
    <property type="term" value="C:ribosome"/>
    <property type="evidence" value="ECO:0007669"/>
    <property type="project" value="UniProtKB-KW"/>
</dbReference>
<keyword evidence="1 8" id="KW-0004">4Fe-4S</keyword>
<feature type="domain" description="Radical SAM core" evidence="11">
    <location>
        <begin position="149"/>
        <end position="390"/>
    </location>
</feature>
<dbReference type="SFLD" id="SFLDS00029">
    <property type="entry name" value="Radical_SAM"/>
    <property type="match status" value="1"/>
</dbReference>
<dbReference type="PANTHER" id="PTHR43837:SF1">
    <property type="entry name" value="RIBOSOMAL PROTEIN US12 METHYLTHIOTRANSFERASE RIMO"/>
    <property type="match status" value="1"/>
</dbReference>
<feature type="domain" description="TRAM" evidence="9">
    <location>
        <begin position="393"/>
        <end position="465"/>
    </location>
</feature>
<dbReference type="Pfam" id="PF00919">
    <property type="entry name" value="UPF0004"/>
    <property type="match status" value="1"/>
</dbReference>
<dbReference type="Gene3D" id="2.40.50.140">
    <property type="entry name" value="Nucleic acid-binding proteins"/>
    <property type="match status" value="1"/>
</dbReference>
<keyword evidence="4 8" id="KW-0949">S-adenosyl-L-methionine</keyword>
<comment type="subcellular location">
    <subcellularLocation>
        <location evidence="8">Cytoplasm</location>
    </subcellularLocation>
</comment>
<evidence type="ECO:0000313" key="12">
    <source>
        <dbReference type="EMBL" id="RMW97710.1"/>
    </source>
</evidence>
<feature type="domain" description="MTTase N-terminal" evidence="10">
    <location>
        <begin position="13"/>
        <end position="128"/>
    </location>
</feature>
<evidence type="ECO:0000259" key="11">
    <source>
        <dbReference type="PROSITE" id="PS51918"/>
    </source>
</evidence>
<dbReference type="GO" id="GO:0005829">
    <property type="term" value="C:cytosol"/>
    <property type="evidence" value="ECO:0007669"/>
    <property type="project" value="TreeGrafter"/>
</dbReference>
<evidence type="ECO:0000256" key="1">
    <source>
        <dbReference type="ARBA" id="ARBA00022485"/>
    </source>
</evidence>
<feature type="binding site" evidence="8">
    <location>
        <position position="87"/>
    </location>
    <ligand>
        <name>[4Fe-4S] cluster</name>
        <dbReference type="ChEBI" id="CHEBI:49883"/>
        <label>1</label>
    </ligand>
</feature>
<dbReference type="NCBIfam" id="TIGR00089">
    <property type="entry name" value="MiaB/RimO family radical SAM methylthiotransferase"/>
    <property type="match status" value="1"/>
</dbReference>
<dbReference type="EC" id="2.8.4.4" evidence="8"/>
<sequence length="465" mass="51040">MSLMTSPATSTVPRIGMVSLGCPKNLTDSELILTQLSAEGYQTAKTFQGADLVIVNTCGFIDDAVRESLDTIGEALAENGKVIVTGCLGARTDAGGGNLIQNMHPSVLAVTGPHATQQVMDVVHQHLPRPHDPFMDLVPGGFGEAGVKLTPRHYAYLKISEGCNHRCTFCIIPAMRGDLVSRPLGDVMKEAHALFAGGVKELLIISQDTSAYGVDVKYRTGFWDGRPIKSRLYELAQALGELAAQYGAWVRLHYVYPYPSVDQVVELMADGKVLPYLDVPLQHSHPDVLKRMKRPANGEKNLERIQRWREVCPELVIRSTFIAGFPGETEEEFQHLLDFMQEAQIDRAGCFAYSDVDGAAANSLPGMLPLELREERRARFMEVAERVSTQKLQRRVGDVMKVLIDHAPALGRKGGRGRSYADAPEIDGVVHLLPPQKASKTLKVGEFTRAQIVQTQGHDLIAQPI</sequence>
<name>A0A3M6Q550_9BURK</name>
<keyword evidence="12" id="KW-0689">Ribosomal protein</keyword>
<keyword evidence="2 8" id="KW-0963">Cytoplasm</keyword>
<evidence type="ECO:0000259" key="10">
    <source>
        <dbReference type="PROSITE" id="PS51449"/>
    </source>
</evidence>
<dbReference type="HAMAP" id="MF_01865">
    <property type="entry name" value="MTTase_RimO"/>
    <property type="match status" value="1"/>
</dbReference>
<dbReference type="SFLD" id="SFLDG01061">
    <property type="entry name" value="methylthiotransferase"/>
    <property type="match status" value="1"/>
</dbReference>
<dbReference type="InterPro" id="IPR013848">
    <property type="entry name" value="Methylthiotransferase_N"/>
</dbReference>
<evidence type="ECO:0000256" key="5">
    <source>
        <dbReference type="ARBA" id="ARBA00022723"/>
    </source>
</evidence>
<evidence type="ECO:0000256" key="7">
    <source>
        <dbReference type="ARBA" id="ARBA00023014"/>
    </source>
</evidence>
<dbReference type="SUPFAM" id="SSF102114">
    <property type="entry name" value="Radical SAM enzymes"/>
    <property type="match status" value="1"/>
</dbReference>
<dbReference type="Gene3D" id="3.40.50.12160">
    <property type="entry name" value="Methylthiotransferase, N-terminal domain"/>
    <property type="match status" value="1"/>
</dbReference>